<comment type="similarity">
    <text evidence="2">Belongs to the bacterial sugar transferase family.</text>
</comment>
<evidence type="ECO:0000313" key="10">
    <source>
        <dbReference type="Proteomes" id="UP000729733"/>
    </source>
</evidence>
<feature type="domain" description="Bacterial sugar transferase" evidence="8">
    <location>
        <begin position="299"/>
        <end position="487"/>
    </location>
</feature>
<dbReference type="InterPro" id="IPR017475">
    <property type="entry name" value="EPS_sugar_tfrase"/>
</dbReference>
<proteinExistence type="inferred from homology"/>
<feature type="transmembrane region" description="Helical" evidence="7">
    <location>
        <begin position="84"/>
        <end position="105"/>
    </location>
</feature>
<keyword evidence="4 7" id="KW-0812">Transmembrane</keyword>
<dbReference type="AlphaFoldDB" id="A0A964BNH9"/>
<sequence length="493" mass="56230">MLDKFSSPPDYGIGKGYVDSEIAETRDLRSPGSIKLAGKEFSYRSKIVILVVVDSLALWLGWSMAYASSWQDFKVNIMSQNAEIYSLFLTVLVFTIFLFSAFDLYRKGDKSRKVFSSIKAVLLSHLAVVPIVLRFYNSDTIYQLIAASLLTTFLIVFQRTLLNWIWSYVRQKHTPLRQKILLIGNPEELERSKLLLESSEVFQIAGQLDLSDFDDEDSLHLTLDRINDKELDEVFICSWESIKGTASLYWKLRTIGVNWRILPINIKLPERPAEIDTIIGVPTIRLAQSAIVGIDFFSKRIFDIVVSLFLLVIIGIPMSMIAALIKLGSPGPILYKQTRVGLKGNHFQIWKFRTMVENASELQQQLETQNEIQGGILFKIKDDPRITKVGKYLRRYSLDELPQLFNVLRGEMSLVGPRPLPVRDVAKFAQGHYFRQEVLPGITGLWQVSGRSDTDSDGVFNLDFEYIENWSLGLDFKILLQTVQVVFFAKGAY</sequence>
<name>A0A964BNH9_9CYAN</name>
<dbReference type="EMBL" id="JADWDC010000005">
    <property type="protein sequence ID" value="MCC0175957.1"/>
    <property type="molecule type" value="Genomic_DNA"/>
</dbReference>
<feature type="transmembrane region" description="Helical" evidence="7">
    <location>
        <begin position="304"/>
        <end position="325"/>
    </location>
</feature>
<comment type="subcellular location">
    <subcellularLocation>
        <location evidence="1">Membrane</location>
        <topology evidence="1">Multi-pass membrane protein</topology>
    </subcellularLocation>
</comment>
<feature type="transmembrane region" description="Helical" evidence="7">
    <location>
        <begin position="117"/>
        <end position="136"/>
    </location>
</feature>
<evidence type="ECO:0000256" key="6">
    <source>
        <dbReference type="ARBA" id="ARBA00023136"/>
    </source>
</evidence>
<dbReference type="Proteomes" id="UP000729733">
    <property type="component" value="Unassembled WGS sequence"/>
</dbReference>
<feature type="transmembrane region" description="Helical" evidence="7">
    <location>
        <begin position="47"/>
        <end position="64"/>
    </location>
</feature>
<dbReference type="InterPro" id="IPR003362">
    <property type="entry name" value="Bact_transf"/>
</dbReference>
<gene>
    <name evidence="9" type="ORF">I4641_03045</name>
</gene>
<evidence type="ECO:0000259" key="8">
    <source>
        <dbReference type="Pfam" id="PF02397"/>
    </source>
</evidence>
<evidence type="ECO:0000313" key="9">
    <source>
        <dbReference type="EMBL" id="MCC0175957.1"/>
    </source>
</evidence>
<dbReference type="GO" id="GO:0016020">
    <property type="term" value="C:membrane"/>
    <property type="evidence" value="ECO:0007669"/>
    <property type="project" value="UniProtKB-SubCell"/>
</dbReference>
<dbReference type="NCBIfam" id="TIGR03025">
    <property type="entry name" value="EPS_sugtrans"/>
    <property type="match status" value="1"/>
</dbReference>
<dbReference type="Pfam" id="PF02397">
    <property type="entry name" value="Bac_transf"/>
    <property type="match status" value="1"/>
</dbReference>
<dbReference type="PANTHER" id="PTHR30576">
    <property type="entry name" value="COLANIC BIOSYNTHESIS UDP-GLUCOSE LIPID CARRIER TRANSFERASE"/>
    <property type="match status" value="1"/>
</dbReference>
<protein>
    <submittedName>
        <fullName evidence="9">Sugar transferase</fullName>
    </submittedName>
</protein>
<dbReference type="GO" id="GO:0016780">
    <property type="term" value="F:phosphotransferase activity, for other substituted phosphate groups"/>
    <property type="evidence" value="ECO:0007669"/>
    <property type="project" value="TreeGrafter"/>
</dbReference>
<evidence type="ECO:0000256" key="4">
    <source>
        <dbReference type="ARBA" id="ARBA00022692"/>
    </source>
</evidence>
<keyword evidence="10" id="KW-1185">Reference proteome</keyword>
<evidence type="ECO:0000256" key="7">
    <source>
        <dbReference type="SAM" id="Phobius"/>
    </source>
</evidence>
<comment type="caution">
    <text evidence="9">The sequence shown here is derived from an EMBL/GenBank/DDBJ whole genome shotgun (WGS) entry which is preliminary data.</text>
</comment>
<keyword evidence="6 7" id="KW-0472">Membrane</keyword>
<organism evidence="9 10">
    <name type="scientific">Waterburya agarophytonicola KI4</name>
    <dbReference type="NCBI Taxonomy" id="2874699"/>
    <lineage>
        <taxon>Bacteria</taxon>
        <taxon>Bacillati</taxon>
        <taxon>Cyanobacteriota</taxon>
        <taxon>Cyanophyceae</taxon>
        <taxon>Pleurocapsales</taxon>
        <taxon>Hyellaceae</taxon>
        <taxon>Waterburya</taxon>
        <taxon>Waterburya agarophytonicola</taxon>
    </lineage>
</organism>
<evidence type="ECO:0000256" key="3">
    <source>
        <dbReference type="ARBA" id="ARBA00022679"/>
    </source>
</evidence>
<evidence type="ECO:0000256" key="2">
    <source>
        <dbReference type="ARBA" id="ARBA00006464"/>
    </source>
</evidence>
<accession>A0A964BNH9</accession>
<reference evidence="9" key="1">
    <citation type="journal article" date="2021" name="Antonie Van Leeuwenhoek">
        <title>Draft genome and description of Waterburya agarophytonicola gen. nov. sp. nov. (Pleurocapsales, Cyanobacteria): a seaweed symbiont.</title>
        <authorList>
            <person name="Bonthond G."/>
            <person name="Shalygin S."/>
            <person name="Bayer T."/>
            <person name="Weinberger F."/>
        </authorList>
    </citation>
    <scope>NUCLEOTIDE SEQUENCE</scope>
    <source>
        <strain evidence="9">KI4</strain>
    </source>
</reference>
<evidence type="ECO:0000256" key="5">
    <source>
        <dbReference type="ARBA" id="ARBA00022989"/>
    </source>
</evidence>
<dbReference type="RefSeq" id="WP_229638986.1">
    <property type="nucleotide sequence ID" value="NZ_JADWDC010000005.1"/>
</dbReference>
<dbReference type="PANTHER" id="PTHR30576:SF23">
    <property type="entry name" value="GLUCOSYLTRANSFERASE"/>
    <property type="match status" value="1"/>
</dbReference>
<keyword evidence="5 7" id="KW-1133">Transmembrane helix</keyword>
<feature type="transmembrane region" description="Helical" evidence="7">
    <location>
        <begin position="142"/>
        <end position="162"/>
    </location>
</feature>
<keyword evidence="3 9" id="KW-0808">Transferase</keyword>
<evidence type="ECO:0000256" key="1">
    <source>
        <dbReference type="ARBA" id="ARBA00004141"/>
    </source>
</evidence>